<dbReference type="EMBL" id="LVVM01001592">
    <property type="protein sequence ID" value="OJA18182.1"/>
    <property type="molecule type" value="Genomic_DNA"/>
</dbReference>
<dbReference type="STRING" id="180088.A0A1J8Q954"/>
<dbReference type="AlphaFoldDB" id="A0A1J8Q954"/>
<gene>
    <name evidence="2" type="ORF">AZE42_05298</name>
</gene>
<feature type="region of interest" description="Disordered" evidence="1">
    <location>
        <begin position="37"/>
        <end position="69"/>
    </location>
</feature>
<dbReference type="OrthoDB" id="10537898at2759"/>
<organism evidence="2 3">
    <name type="scientific">Rhizopogon vesiculosus</name>
    <dbReference type="NCBI Taxonomy" id="180088"/>
    <lineage>
        <taxon>Eukaryota</taxon>
        <taxon>Fungi</taxon>
        <taxon>Dikarya</taxon>
        <taxon>Basidiomycota</taxon>
        <taxon>Agaricomycotina</taxon>
        <taxon>Agaricomycetes</taxon>
        <taxon>Agaricomycetidae</taxon>
        <taxon>Boletales</taxon>
        <taxon>Suillineae</taxon>
        <taxon>Rhizopogonaceae</taxon>
        <taxon>Rhizopogon</taxon>
    </lineage>
</organism>
<protein>
    <submittedName>
        <fullName evidence="2">Uncharacterized protein</fullName>
    </submittedName>
</protein>
<accession>A0A1J8Q954</accession>
<comment type="caution">
    <text evidence="2">The sequence shown here is derived from an EMBL/GenBank/DDBJ whole genome shotgun (WGS) entry which is preliminary data.</text>
</comment>
<dbReference type="Proteomes" id="UP000183567">
    <property type="component" value="Unassembled WGS sequence"/>
</dbReference>
<keyword evidence="3" id="KW-1185">Reference proteome</keyword>
<evidence type="ECO:0000313" key="2">
    <source>
        <dbReference type="EMBL" id="OJA18182.1"/>
    </source>
</evidence>
<sequence>MSEENNLQKKRSIPQWWSDSRRGKSLLSVFNEHKRKVESDVVGAGGGNAESNSSVSEGNPGQDGDSGVRSLDLKLVNQRFADASEGLRNMERVTGSARGTASIPNKADSVLDQIKTTNILRECGDLIPLLLSLESFIPMQR</sequence>
<name>A0A1J8Q954_9AGAM</name>
<reference evidence="2 3" key="1">
    <citation type="submission" date="2016-03" db="EMBL/GenBank/DDBJ databases">
        <title>Comparative genomics of the ectomycorrhizal sister species Rhizopogon vinicolor and Rhizopogon vesiculosus (Basidiomycota: Boletales) reveals a divergence of the mating type B locus.</title>
        <authorList>
            <person name="Mujic A.B."/>
            <person name="Kuo A."/>
            <person name="Tritt A."/>
            <person name="Lipzen A."/>
            <person name="Chen C."/>
            <person name="Johnson J."/>
            <person name="Sharma A."/>
            <person name="Barry K."/>
            <person name="Grigoriev I.V."/>
            <person name="Spatafora J.W."/>
        </authorList>
    </citation>
    <scope>NUCLEOTIDE SEQUENCE [LARGE SCALE GENOMIC DNA]</scope>
    <source>
        <strain evidence="2 3">AM-OR11-056</strain>
    </source>
</reference>
<evidence type="ECO:0000313" key="3">
    <source>
        <dbReference type="Proteomes" id="UP000183567"/>
    </source>
</evidence>
<feature type="compositionally biased region" description="Low complexity" evidence="1">
    <location>
        <begin position="49"/>
        <end position="59"/>
    </location>
</feature>
<evidence type="ECO:0000256" key="1">
    <source>
        <dbReference type="SAM" id="MobiDB-lite"/>
    </source>
</evidence>
<proteinExistence type="predicted"/>